<feature type="domain" description="DUF1553" evidence="2">
    <location>
        <begin position="773"/>
        <end position="1018"/>
    </location>
</feature>
<organism evidence="4">
    <name type="scientific">marine metagenome</name>
    <dbReference type="NCBI Taxonomy" id="408172"/>
    <lineage>
        <taxon>unclassified sequences</taxon>
        <taxon>metagenomes</taxon>
        <taxon>ecological metagenomes</taxon>
    </lineage>
</organism>
<accession>A0A381W4Q3</accession>
<dbReference type="Pfam" id="PF07583">
    <property type="entry name" value="PSCyt2"/>
    <property type="match status" value="1"/>
</dbReference>
<reference evidence="4" key="1">
    <citation type="submission" date="2018-05" db="EMBL/GenBank/DDBJ databases">
        <authorList>
            <person name="Lanie J.A."/>
            <person name="Ng W.-L."/>
            <person name="Kazmierczak K.M."/>
            <person name="Andrzejewski T.M."/>
            <person name="Davidsen T.M."/>
            <person name="Wayne K.J."/>
            <person name="Tettelin H."/>
            <person name="Glass J.I."/>
            <person name="Rusch D."/>
            <person name="Podicherti R."/>
            <person name="Tsui H.-C.T."/>
            <person name="Winkler M.E."/>
        </authorList>
    </citation>
    <scope>NUCLEOTIDE SEQUENCE</scope>
</reference>
<dbReference type="InterPro" id="IPR008979">
    <property type="entry name" value="Galactose-bd-like_sf"/>
</dbReference>
<protein>
    <recommendedName>
        <fullName evidence="5">CBM6 domain-containing protein</fullName>
    </recommendedName>
</protein>
<dbReference type="Pfam" id="PF07587">
    <property type="entry name" value="PSD1"/>
    <property type="match status" value="1"/>
</dbReference>
<dbReference type="InterPro" id="IPR011429">
    <property type="entry name" value="Cyt_c_Planctomycete-type"/>
</dbReference>
<dbReference type="InterPro" id="IPR011444">
    <property type="entry name" value="DUF1549"/>
</dbReference>
<proteinExistence type="predicted"/>
<dbReference type="PANTHER" id="PTHR35889:SF3">
    <property type="entry name" value="F-BOX DOMAIN-CONTAINING PROTEIN"/>
    <property type="match status" value="1"/>
</dbReference>
<dbReference type="PANTHER" id="PTHR35889">
    <property type="entry name" value="CYCLOINULO-OLIGOSACCHARIDE FRUCTANOTRANSFERASE-RELATED"/>
    <property type="match status" value="1"/>
</dbReference>
<evidence type="ECO:0000259" key="2">
    <source>
        <dbReference type="Pfam" id="PF07587"/>
    </source>
</evidence>
<evidence type="ECO:0008006" key="5">
    <source>
        <dbReference type="Google" id="ProtNLM"/>
    </source>
</evidence>
<name>A0A381W4Q3_9ZZZZ</name>
<feature type="domain" description="DUF1549" evidence="1">
    <location>
        <begin position="176"/>
        <end position="388"/>
    </location>
</feature>
<feature type="non-terminal residue" evidence="4">
    <location>
        <position position="1"/>
    </location>
</feature>
<sequence>VSQPIAKALCISFVIGLLAMPVTTVAVEDGLDFFEKKIRPVLVERCYKCHSAEAEKNEKLKGKLRLDLRVGVRSRGESGQVAVVPGKPDESNLYRAVTYLDSELVMPPKSRLAKSVVADFKQWIEMGAPDPRRGTLAKAEAKEIDFETARKFWSFRKPSEPKLPTVENSAWPREDLDYFILSQLEENGLHPAPPADRRTLIRRTTYDLTGLPPTLDEIEAFLADKSPNAFSKVVERLLASPHYGEKWGRHWLDVARYADSNGLDENLAYVNAFRYRNYVINAFNTDKRYDRFVREQIAGDKLKPSGEEPPKAVHERLIATGFLSLGAKMLAEDDGRKMEMDIIDEQLDTLGRAFMGMTLGCARCHDHKFDPIPTMDYYALAGIFKSTHTMNNHKVVAEWHETELDTAELRARRAKFDEEVNRHKTEINQFKTEASKGITELARRDAADYLIQALIQTRKDARIEFAIKQSNIKAEGGQKDVILIEAETFNRGNGLRSSEGYGEGIGILISSGPTKVEFDVPISEAGTYTLHMRYAAADSRPGKLFVNDELINKNATGSVTGTWYPDSQKWFIEGTFPLNAGNNILKFDWTTPTPHIDKLLIMPGDAPGVQESFKSDHLQAVFTKQWIDQLKHAGKNDKSPLNEWREFLDNPIKPINTAAIETIRKRFTDTKEGEPLHTLLHDKNGPFKMPKEVEKLFAKAEQEKLKQLQKELGEIEKRRPKTPKAMAVREGKIQDLKVHLRGDYMTQGELAPRGYLRVIANKKTATPQKDGSGRAGFAEWLTGDNPLTARVMANRIWLWHFGQGIVRTPDNFGALGLRPTHPALLDWLALRFVESGWSIKQMHRIIMNSAAYRMSTRYNDQAYTMDPDNKLWWRFNRRRLQAEEVRDSLLVAGGSIEWGMKGQLMQYNPRQYVSQNDHPYFFGSSRTVYLPVIRSGTFDVLQAFDFGDSAVIQGQRSSTVGASQALFMMNHDLVSKASERLAKRADGHPSPAGAAYQLYAGILRREPSDQETQRAMEFVELALGQADTDASKAKQQAWQSLARVLFSSNEFMFLD</sequence>
<dbReference type="AlphaFoldDB" id="A0A381W4Q3"/>
<evidence type="ECO:0000313" key="4">
    <source>
        <dbReference type="EMBL" id="SVA47516.1"/>
    </source>
</evidence>
<dbReference type="SUPFAM" id="SSF49785">
    <property type="entry name" value="Galactose-binding domain-like"/>
    <property type="match status" value="1"/>
</dbReference>
<gene>
    <name evidence="4" type="ORF">METZ01_LOCUS100370</name>
</gene>
<evidence type="ECO:0000259" key="3">
    <source>
        <dbReference type="Pfam" id="PF07635"/>
    </source>
</evidence>
<dbReference type="InterPro" id="IPR022655">
    <property type="entry name" value="DUF1553"/>
</dbReference>
<dbReference type="Gene3D" id="2.60.120.260">
    <property type="entry name" value="Galactose-binding domain-like"/>
    <property type="match status" value="1"/>
</dbReference>
<evidence type="ECO:0000259" key="1">
    <source>
        <dbReference type="Pfam" id="PF07583"/>
    </source>
</evidence>
<dbReference type="EMBL" id="UINC01010705">
    <property type="protein sequence ID" value="SVA47516.1"/>
    <property type="molecule type" value="Genomic_DNA"/>
</dbReference>
<dbReference type="Pfam" id="PF07635">
    <property type="entry name" value="PSCyt1"/>
    <property type="match status" value="1"/>
</dbReference>
<feature type="domain" description="Cytochrome C Planctomycete-type" evidence="3">
    <location>
        <begin position="46"/>
        <end position="109"/>
    </location>
</feature>